<dbReference type="Proteomes" id="UP001196870">
    <property type="component" value="Unassembled WGS sequence"/>
</dbReference>
<dbReference type="Pfam" id="PF17836">
    <property type="entry name" value="PglD_N"/>
    <property type="match status" value="1"/>
</dbReference>
<dbReference type="InterPro" id="IPR018357">
    <property type="entry name" value="Hexapep_transf_CS"/>
</dbReference>
<name>A0ABS5F370_9PROT</name>
<keyword evidence="3" id="KW-0677">Repeat</keyword>
<dbReference type="PANTHER" id="PTHR43300">
    <property type="entry name" value="ACETYLTRANSFERASE"/>
    <property type="match status" value="1"/>
</dbReference>
<keyword evidence="6" id="KW-1185">Reference proteome</keyword>
<accession>A0ABS5F370</accession>
<dbReference type="NCBIfam" id="TIGR03570">
    <property type="entry name" value="NeuD_NnaD"/>
    <property type="match status" value="1"/>
</dbReference>
<dbReference type="InterPro" id="IPR041561">
    <property type="entry name" value="PglD_N"/>
</dbReference>
<evidence type="ECO:0000256" key="3">
    <source>
        <dbReference type="ARBA" id="ARBA00022737"/>
    </source>
</evidence>
<dbReference type="Gene3D" id="3.40.50.20">
    <property type="match status" value="1"/>
</dbReference>
<sequence>MSMRAIIVGAGGHSKVVLEVIRAMGGHEVLGFVAPAAPGASVLGLPVLGGDEILPRLLAEGVQTAFVAMGNNQLRQEVAGKLRKMGYSLPAAIHPSALVSPSACIGQGVVVMARAALGTEALLQDFAIINTGAVIDHDNHIGAAAHVAPGCALAGNVTVGERALIGVGAAVRPGIRIGADAVIGAGSAVVRDVAAGAIVGGAPARPLRRS</sequence>
<dbReference type="PROSITE" id="PS00101">
    <property type="entry name" value="HEXAPEP_TRANSFERASES"/>
    <property type="match status" value="1"/>
</dbReference>
<gene>
    <name evidence="5" type="ORF">GXW71_21615</name>
</gene>
<protein>
    <submittedName>
        <fullName evidence="5">Acetyltransferase</fullName>
    </submittedName>
</protein>
<keyword evidence="2" id="KW-0808">Transferase</keyword>
<dbReference type="CDD" id="cd03360">
    <property type="entry name" value="LbH_AT_putative"/>
    <property type="match status" value="1"/>
</dbReference>
<reference evidence="6" key="1">
    <citation type="journal article" date="2021" name="Syst. Appl. Microbiol.">
        <title>Roseomonas hellenica sp. nov., isolated from roots of wild-growing Alkanna tinctoria.</title>
        <authorList>
            <person name="Rat A."/>
            <person name="Naranjo H.D."/>
            <person name="Lebbe L."/>
            <person name="Cnockaert M."/>
            <person name="Krigas N."/>
            <person name="Grigoriadou K."/>
            <person name="Maloupa E."/>
            <person name="Willems A."/>
        </authorList>
    </citation>
    <scope>NUCLEOTIDE SEQUENCE [LARGE SCALE GENOMIC DNA]</scope>
    <source>
        <strain evidence="6">LMG 31523</strain>
    </source>
</reference>
<proteinExistence type="inferred from homology"/>
<comment type="caution">
    <text evidence="5">The sequence shown here is derived from an EMBL/GenBank/DDBJ whole genome shotgun (WGS) entry which is preliminary data.</text>
</comment>
<dbReference type="SUPFAM" id="SSF51161">
    <property type="entry name" value="Trimeric LpxA-like enzymes"/>
    <property type="match status" value="1"/>
</dbReference>
<evidence type="ECO:0000313" key="5">
    <source>
        <dbReference type="EMBL" id="MBR0666973.1"/>
    </source>
</evidence>
<dbReference type="InterPro" id="IPR050179">
    <property type="entry name" value="Trans_hexapeptide_repeat"/>
</dbReference>
<feature type="domain" description="PglD N-terminal" evidence="4">
    <location>
        <begin position="6"/>
        <end position="82"/>
    </location>
</feature>
<evidence type="ECO:0000313" key="6">
    <source>
        <dbReference type="Proteomes" id="UP001196870"/>
    </source>
</evidence>
<evidence type="ECO:0000256" key="2">
    <source>
        <dbReference type="ARBA" id="ARBA00022679"/>
    </source>
</evidence>
<dbReference type="EMBL" id="JAAGBB010000028">
    <property type="protein sequence ID" value="MBR0666973.1"/>
    <property type="molecule type" value="Genomic_DNA"/>
</dbReference>
<evidence type="ECO:0000256" key="1">
    <source>
        <dbReference type="ARBA" id="ARBA00007274"/>
    </source>
</evidence>
<evidence type="ECO:0000259" key="4">
    <source>
        <dbReference type="Pfam" id="PF17836"/>
    </source>
</evidence>
<dbReference type="InterPro" id="IPR011004">
    <property type="entry name" value="Trimer_LpxA-like_sf"/>
</dbReference>
<dbReference type="PANTHER" id="PTHR43300:SF7">
    <property type="entry name" value="UDP-N-ACETYLBACILLOSAMINE N-ACETYLTRANSFERASE"/>
    <property type="match status" value="1"/>
</dbReference>
<dbReference type="Gene3D" id="2.160.10.10">
    <property type="entry name" value="Hexapeptide repeat proteins"/>
    <property type="match status" value="1"/>
</dbReference>
<organism evidence="5 6">
    <name type="scientific">Plastoroseomonas hellenica</name>
    <dbReference type="NCBI Taxonomy" id="2687306"/>
    <lineage>
        <taxon>Bacteria</taxon>
        <taxon>Pseudomonadati</taxon>
        <taxon>Pseudomonadota</taxon>
        <taxon>Alphaproteobacteria</taxon>
        <taxon>Acetobacterales</taxon>
        <taxon>Acetobacteraceae</taxon>
        <taxon>Plastoroseomonas</taxon>
    </lineage>
</organism>
<dbReference type="InterPro" id="IPR020019">
    <property type="entry name" value="AcTrfase_PglD-like"/>
</dbReference>
<comment type="similarity">
    <text evidence="1">Belongs to the transferase hexapeptide repeat family.</text>
</comment>